<dbReference type="Proteomes" id="UP000025241">
    <property type="component" value="Chromosome I"/>
</dbReference>
<sequence length="138" mass="15238">MAEEVRPRPWLRVISALAIGGLMIGLMIGRVLGPTPGDPRLLGAQEENGDLVVRFDQPANVRAGQLEGALRLQVRASGSPAEGLMRLDGQPLRWRIEPHESELWITLIATGALVGTWDSEEARGEWRLRIHPQLRPAK</sequence>
<dbReference type="PATRIC" id="fig|1301098.3.peg.5407"/>
<dbReference type="AlphaFoldDB" id="A0A024HNV0"/>
<accession>A0A024HNV0</accession>
<keyword evidence="1" id="KW-0812">Transmembrane</keyword>
<dbReference type="HOGENOM" id="CLU_148661_0_0_6"/>
<evidence type="ECO:0000256" key="1">
    <source>
        <dbReference type="SAM" id="Phobius"/>
    </source>
</evidence>
<keyword evidence="1" id="KW-1133">Transmembrane helix</keyword>
<dbReference type="KEGG" id="pkc:PKB_5418"/>
<name>A0A024HNV0_PSEKB</name>
<evidence type="ECO:0000313" key="2">
    <source>
        <dbReference type="EMBL" id="CDF86730.1"/>
    </source>
</evidence>
<evidence type="ECO:0000313" key="3">
    <source>
        <dbReference type="Proteomes" id="UP000025241"/>
    </source>
</evidence>
<gene>
    <name evidence="2" type="ORF">PKB_5418</name>
</gene>
<keyword evidence="3" id="KW-1185">Reference proteome</keyword>
<protein>
    <submittedName>
        <fullName evidence="2">Hypothetical membrane protein</fullName>
    </submittedName>
</protein>
<reference evidence="2 3" key="1">
    <citation type="submission" date="2013-03" db="EMBL/GenBank/DDBJ databases">
        <authorList>
            <person name="Linke B."/>
        </authorList>
    </citation>
    <scope>NUCLEOTIDE SEQUENCE [LARGE SCALE GENOMIC DNA]</scope>
    <source>
        <strain evidence="2 3">B13</strain>
    </source>
</reference>
<dbReference type="EMBL" id="HG322950">
    <property type="protein sequence ID" value="CDF86730.1"/>
    <property type="molecule type" value="Genomic_DNA"/>
</dbReference>
<feature type="transmembrane region" description="Helical" evidence="1">
    <location>
        <begin position="12"/>
        <end position="32"/>
    </location>
</feature>
<proteinExistence type="predicted"/>
<organism evidence="2 3">
    <name type="scientific">Pseudomonas knackmussii (strain DSM 6978 / CCUG 54928 / LMG 23759 / B13)</name>
    <dbReference type="NCBI Taxonomy" id="1301098"/>
    <lineage>
        <taxon>Bacteria</taxon>
        <taxon>Pseudomonadati</taxon>
        <taxon>Pseudomonadota</taxon>
        <taxon>Gammaproteobacteria</taxon>
        <taxon>Pseudomonadales</taxon>
        <taxon>Pseudomonadaceae</taxon>
        <taxon>Pseudomonas</taxon>
    </lineage>
</organism>
<reference evidence="2 3" key="2">
    <citation type="submission" date="2014-05" db="EMBL/GenBank/DDBJ databases">
        <title>Genome sequence of the 3-chlorobenzoate degrading bacterium Pseudomonas knackmussii B13 shows multiple evidence for horizontal gene transfer.</title>
        <authorList>
            <person name="Miyazaki R."/>
            <person name="Bertelli C."/>
            <person name="Falquet L."/>
            <person name="Robinson-Rechavi M."/>
            <person name="Gharib W."/>
            <person name="Roy S."/>
            <person name="Van der Meer J.R."/>
        </authorList>
    </citation>
    <scope>NUCLEOTIDE SEQUENCE [LARGE SCALE GENOMIC DNA]</scope>
    <source>
        <strain evidence="2 3">B13</strain>
    </source>
</reference>
<keyword evidence="1" id="KW-0472">Membrane</keyword>